<comment type="caution">
    <text evidence="1">The sequence shown here is derived from an EMBL/GenBank/DDBJ whole genome shotgun (WGS) entry which is preliminary data.</text>
</comment>
<dbReference type="GO" id="GO:0003676">
    <property type="term" value="F:nucleic acid binding"/>
    <property type="evidence" value="ECO:0007669"/>
    <property type="project" value="InterPro"/>
</dbReference>
<organism evidence="1 2">
    <name type="scientific">Chlamydomonas eustigma</name>
    <dbReference type="NCBI Taxonomy" id="1157962"/>
    <lineage>
        <taxon>Eukaryota</taxon>
        <taxon>Viridiplantae</taxon>
        <taxon>Chlorophyta</taxon>
        <taxon>core chlorophytes</taxon>
        <taxon>Chlorophyceae</taxon>
        <taxon>CS clade</taxon>
        <taxon>Chlamydomonadales</taxon>
        <taxon>Chlamydomonadaceae</taxon>
        <taxon>Chlamydomonas</taxon>
    </lineage>
</organism>
<proteinExistence type="predicted"/>
<sequence length="174" mass="19521">MLIKALSNVVSTVHSTIPFLLHVRSLSGGVALRSNYEQASADPSKCFVGYRKFDLWKTLRKSNTILSEHGRVSFQGTETAVCNALALSEVLKRDGLAVEKELKVSLQNDGTTEAEASAEVVKKSPSVEILVTLEKSPNFEELREMCDNEYVRMGKLEFEERERRRSQRSLQTKA</sequence>
<dbReference type="OrthoDB" id="1699369at2759"/>
<evidence type="ECO:0000313" key="1">
    <source>
        <dbReference type="EMBL" id="GAX80815.1"/>
    </source>
</evidence>
<protein>
    <submittedName>
        <fullName evidence="1">Uncharacterized protein</fullName>
    </submittedName>
</protein>
<keyword evidence="2" id="KW-1185">Reference proteome</keyword>
<name>A0A250XCK0_9CHLO</name>
<dbReference type="Gene3D" id="3.30.110.20">
    <property type="entry name" value="Alba-like domain"/>
    <property type="match status" value="1"/>
</dbReference>
<reference evidence="1 2" key="1">
    <citation type="submission" date="2017-08" db="EMBL/GenBank/DDBJ databases">
        <title>Acidophilic green algal genome provides insights into adaptation to an acidic environment.</title>
        <authorList>
            <person name="Hirooka S."/>
            <person name="Hirose Y."/>
            <person name="Kanesaki Y."/>
            <person name="Higuchi S."/>
            <person name="Fujiwara T."/>
            <person name="Onuma R."/>
            <person name="Era A."/>
            <person name="Ohbayashi R."/>
            <person name="Uzuka A."/>
            <person name="Nozaki H."/>
            <person name="Yoshikawa H."/>
            <person name="Miyagishima S.Y."/>
        </authorList>
    </citation>
    <scope>NUCLEOTIDE SEQUENCE [LARGE SCALE GENOMIC DNA]</scope>
    <source>
        <strain evidence="1 2">NIES-2499</strain>
    </source>
</reference>
<evidence type="ECO:0000313" key="2">
    <source>
        <dbReference type="Proteomes" id="UP000232323"/>
    </source>
</evidence>
<dbReference type="AlphaFoldDB" id="A0A250XCK0"/>
<dbReference type="InterPro" id="IPR036882">
    <property type="entry name" value="Alba-like_dom_sf"/>
</dbReference>
<gene>
    <name evidence="1" type="ORF">CEUSTIGMA_g8250.t1</name>
</gene>
<dbReference type="Proteomes" id="UP000232323">
    <property type="component" value="Unassembled WGS sequence"/>
</dbReference>
<accession>A0A250XCK0</accession>
<dbReference type="EMBL" id="BEGY01000057">
    <property type="protein sequence ID" value="GAX80815.1"/>
    <property type="molecule type" value="Genomic_DNA"/>
</dbReference>